<dbReference type="InterPro" id="IPR041667">
    <property type="entry name" value="Cupin_8"/>
</dbReference>
<organism evidence="2 3">
    <name type="scientific">Brachionus calyciflorus</name>
    <dbReference type="NCBI Taxonomy" id="104777"/>
    <lineage>
        <taxon>Eukaryota</taxon>
        <taxon>Metazoa</taxon>
        <taxon>Spiralia</taxon>
        <taxon>Gnathifera</taxon>
        <taxon>Rotifera</taxon>
        <taxon>Eurotatoria</taxon>
        <taxon>Monogononta</taxon>
        <taxon>Pseudotrocha</taxon>
        <taxon>Ploima</taxon>
        <taxon>Brachionidae</taxon>
        <taxon>Brachionus</taxon>
    </lineage>
</organism>
<dbReference type="Gene3D" id="2.60.120.650">
    <property type="entry name" value="Cupin"/>
    <property type="match status" value="1"/>
</dbReference>
<sequence>MNNSNVISVPILFNLEEAKNWIETKREPFILKNFDYGPCLKKWNVDYLSQKAENRLVKIHVSTASEMDFINKNFIYRTLPFAELIKRASKENQTDFFISENEKYYLRSLGTDDRKDIANIKAEFPEIADDICFPPLFDKEKFFSSVFRITSSNLRLWTHYDIMDNILIQVSGRKRIILFPPSDIEYLYMKGDKSLVLEVDNPDLEKYPLFTKASRYECELNPGDGIFIPSLWLHNVITLDFSIGVNVFWKHLDDEFYEKKDIYGNKDLLNAQKAFLFTDKSLKELNSMPLYYKEFYTKRIIEALKDNLNK</sequence>
<dbReference type="Gene3D" id="6.10.140.1470">
    <property type="match status" value="1"/>
</dbReference>
<comment type="caution">
    <text evidence="2">The sequence shown here is derived from an EMBL/GenBank/DDBJ whole genome shotgun (WGS) entry which is preliminary data.</text>
</comment>
<dbReference type="PROSITE" id="PS51184">
    <property type="entry name" value="JMJC"/>
    <property type="match status" value="1"/>
</dbReference>
<feature type="domain" description="JmjC" evidence="1">
    <location>
        <begin position="104"/>
        <end position="266"/>
    </location>
</feature>
<dbReference type="GO" id="GO:0000049">
    <property type="term" value="F:tRNA binding"/>
    <property type="evidence" value="ECO:0007669"/>
    <property type="project" value="TreeGrafter"/>
</dbReference>
<proteinExistence type="predicted"/>
<dbReference type="OrthoDB" id="263283at2759"/>
<dbReference type="Pfam" id="PF13621">
    <property type="entry name" value="Cupin_8"/>
    <property type="match status" value="1"/>
</dbReference>
<dbReference type="SMART" id="SM00558">
    <property type="entry name" value="JmjC"/>
    <property type="match status" value="1"/>
</dbReference>
<dbReference type="PANTHER" id="PTHR12461:SF104">
    <property type="entry name" value="TRNA WYBUTOSINE-SYNTHESIZING PROTEIN 5"/>
    <property type="match status" value="1"/>
</dbReference>
<keyword evidence="3" id="KW-1185">Reference proteome</keyword>
<evidence type="ECO:0000313" key="2">
    <source>
        <dbReference type="EMBL" id="CAF0715070.1"/>
    </source>
</evidence>
<gene>
    <name evidence="2" type="ORF">OXX778_LOCUS1548</name>
</gene>
<dbReference type="EMBL" id="CAJNOC010000101">
    <property type="protein sequence ID" value="CAF0715070.1"/>
    <property type="molecule type" value="Genomic_DNA"/>
</dbReference>
<dbReference type="InterPro" id="IPR003347">
    <property type="entry name" value="JmjC_dom"/>
</dbReference>
<dbReference type="SUPFAM" id="SSF51197">
    <property type="entry name" value="Clavaminate synthase-like"/>
    <property type="match status" value="1"/>
</dbReference>
<name>A0A813M7S5_9BILA</name>
<dbReference type="Proteomes" id="UP000663879">
    <property type="component" value="Unassembled WGS sequence"/>
</dbReference>
<accession>A0A813M7S5</accession>
<dbReference type="GO" id="GO:0031591">
    <property type="term" value="P:wybutosine biosynthetic process"/>
    <property type="evidence" value="ECO:0007669"/>
    <property type="project" value="TreeGrafter"/>
</dbReference>
<evidence type="ECO:0000259" key="1">
    <source>
        <dbReference type="PROSITE" id="PS51184"/>
    </source>
</evidence>
<reference evidence="2" key="1">
    <citation type="submission" date="2021-02" db="EMBL/GenBank/DDBJ databases">
        <authorList>
            <person name="Nowell W R."/>
        </authorList>
    </citation>
    <scope>NUCLEOTIDE SEQUENCE</scope>
    <source>
        <strain evidence="2">Ploen Becks lab</strain>
    </source>
</reference>
<evidence type="ECO:0000313" key="3">
    <source>
        <dbReference type="Proteomes" id="UP000663879"/>
    </source>
</evidence>
<protein>
    <recommendedName>
        <fullName evidence="1">JmjC domain-containing protein</fullName>
    </recommendedName>
</protein>
<dbReference type="AlphaFoldDB" id="A0A813M7S5"/>
<dbReference type="PANTHER" id="PTHR12461">
    <property type="entry name" value="HYPOXIA-INDUCIBLE FACTOR 1 ALPHA INHIBITOR-RELATED"/>
    <property type="match status" value="1"/>
</dbReference>